<evidence type="ECO:0000313" key="3">
    <source>
        <dbReference type="Proteomes" id="UP000827986"/>
    </source>
</evidence>
<feature type="chain" id="PRO_5038912675" evidence="1">
    <location>
        <begin position="21"/>
        <end position="50"/>
    </location>
</feature>
<dbReference type="AlphaFoldDB" id="A0A9D3WV69"/>
<reference evidence="2" key="1">
    <citation type="submission" date="2021-09" db="EMBL/GenBank/DDBJ databases">
        <title>The genome of Mauremys mutica provides insights into the evolution of semi-aquatic lifestyle.</title>
        <authorList>
            <person name="Gong S."/>
            <person name="Gao Y."/>
        </authorList>
    </citation>
    <scope>NUCLEOTIDE SEQUENCE</scope>
    <source>
        <strain evidence="2">MM-2020</strain>
        <tissue evidence="2">Muscle</tissue>
    </source>
</reference>
<protein>
    <submittedName>
        <fullName evidence="2">Uncharacterized protein</fullName>
    </submittedName>
</protein>
<proteinExistence type="predicted"/>
<accession>A0A9D3WV69</accession>
<evidence type="ECO:0000256" key="1">
    <source>
        <dbReference type="SAM" id="SignalP"/>
    </source>
</evidence>
<evidence type="ECO:0000313" key="2">
    <source>
        <dbReference type="EMBL" id="KAH1167675.1"/>
    </source>
</evidence>
<feature type="signal peptide" evidence="1">
    <location>
        <begin position="1"/>
        <end position="20"/>
    </location>
</feature>
<sequence length="50" mass="5594">MKYILSFLLAFVLSTTLCDAQCYAEMIDPKAKVPRLVDVNESTLAQIQSN</sequence>
<name>A0A9D3WV69_9SAUR</name>
<comment type="caution">
    <text evidence="2">The sequence shown here is derived from an EMBL/GenBank/DDBJ whole genome shotgun (WGS) entry which is preliminary data.</text>
</comment>
<dbReference type="Proteomes" id="UP000827986">
    <property type="component" value="Unassembled WGS sequence"/>
</dbReference>
<dbReference type="EMBL" id="JAHDVG010000486">
    <property type="protein sequence ID" value="KAH1167675.1"/>
    <property type="molecule type" value="Genomic_DNA"/>
</dbReference>
<gene>
    <name evidence="2" type="ORF">KIL84_003158</name>
</gene>
<keyword evidence="3" id="KW-1185">Reference proteome</keyword>
<organism evidence="2 3">
    <name type="scientific">Mauremys mutica</name>
    <name type="common">yellowpond turtle</name>
    <dbReference type="NCBI Taxonomy" id="74926"/>
    <lineage>
        <taxon>Eukaryota</taxon>
        <taxon>Metazoa</taxon>
        <taxon>Chordata</taxon>
        <taxon>Craniata</taxon>
        <taxon>Vertebrata</taxon>
        <taxon>Euteleostomi</taxon>
        <taxon>Archelosauria</taxon>
        <taxon>Testudinata</taxon>
        <taxon>Testudines</taxon>
        <taxon>Cryptodira</taxon>
        <taxon>Durocryptodira</taxon>
        <taxon>Testudinoidea</taxon>
        <taxon>Geoemydidae</taxon>
        <taxon>Geoemydinae</taxon>
        <taxon>Mauremys</taxon>
    </lineage>
</organism>
<keyword evidence="1" id="KW-0732">Signal</keyword>